<feature type="transmembrane region" description="Helical" evidence="9">
    <location>
        <begin position="179"/>
        <end position="204"/>
    </location>
</feature>
<feature type="transmembrane region" description="Helical" evidence="9">
    <location>
        <begin position="274"/>
        <end position="299"/>
    </location>
</feature>
<feature type="transmembrane region" description="Helical" evidence="9">
    <location>
        <begin position="242"/>
        <end position="262"/>
    </location>
</feature>
<evidence type="ECO:0000256" key="2">
    <source>
        <dbReference type="ARBA" id="ARBA00012438"/>
    </source>
</evidence>
<keyword evidence="9" id="KW-1133">Transmembrane helix</keyword>
<dbReference type="RefSeq" id="WP_344124954.1">
    <property type="nucleotide sequence ID" value="NZ_BAAALT010000001.1"/>
</dbReference>
<feature type="transmembrane region" description="Helical" evidence="9">
    <location>
        <begin position="40"/>
        <end position="59"/>
    </location>
</feature>
<evidence type="ECO:0000259" key="11">
    <source>
        <dbReference type="Pfam" id="PF02518"/>
    </source>
</evidence>
<dbReference type="SUPFAM" id="SSF55874">
    <property type="entry name" value="ATPase domain of HSP90 chaperone/DNA topoisomerase II/histidine kinase"/>
    <property type="match status" value="1"/>
</dbReference>
<dbReference type="Pfam" id="PF02518">
    <property type="entry name" value="HATPase_c"/>
    <property type="match status" value="1"/>
</dbReference>
<feature type="signal peptide" evidence="10">
    <location>
        <begin position="1"/>
        <end position="20"/>
    </location>
</feature>
<feature type="transmembrane region" description="Helical" evidence="9">
    <location>
        <begin position="66"/>
        <end position="91"/>
    </location>
</feature>
<keyword evidence="9" id="KW-0472">Membrane</keyword>
<feature type="chain" id="PRO_5045704653" description="histidine kinase" evidence="10">
    <location>
        <begin position="21"/>
        <end position="646"/>
    </location>
</feature>
<keyword evidence="8" id="KW-0902">Two-component regulatory system</keyword>
<accession>A0ABN2LAX3</accession>
<dbReference type="InterPro" id="IPR003594">
    <property type="entry name" value="HATPase_dom"/>
</dbReference>
<feature type="domain" description="Signal transduction histidine kinase subgroup 3 dimerisation and phosphoacceptor" evidence="12">
    <location>
        <begin position="456"/>
        <end position="521"/>
    </location>
</feature>
<dbReference type="EC" id="2.7.13.3" evidence="2"/>
<keyword evidence="7" id="KW-0067">ATP-binding</keyword>
<evidence type="ECO:0000256" key="5">
    <source>
        <dbReference type="ARBA" id="ARBA00022741"/>
    </source>
</evidence>
<dbReference type="InterPro" id="IPR036890">
    <property type="entry name" value="HATPase_C_sf"/>
</dbReference>
<dbReference type="CDD" id="cd16917">
    <property type="entry name" value="HATPase_UhpB-NarQ-NarX-like"/>
    <property type="match status" value="1"/>
</dbReference>
<gene>
    <name evidence="13" type="ORF">GCM10009682_00530</name>
</gene>
<sequence>MIRTARLALLWGLTVMTTGAATVAALVAQARGLAQADSRLADLVAIAAITGVGALILTIRPGHRVGVIMLASGALWGLAAPVVEWGVARAIERADPVLVGVVVVALTVRGLGWLLLVGGLALVFPDGRLPGPRWRWAAAVAAWSLSAFTFGSLCQPHPIDLRVEGLPNPLALPGAGGTLAEASFLLGFALALVAAATGLVAMGVRWRRADQLQREQLSWFALACLLVPVVMVVALLDVSTALAYPLAVAALPTAIGFAVLQRRLYGLDLILRRTLLYAVLTAAVFAVYLLAVAGAGSMIGVRRGWWLGLVGAVAVALAVEPMRRTLQRVANRVVYGNWEDPYEVGRRLGLRLSDAAAPQSTLDNALVELAATLKLRWVAIDCDGETVAEAGQRQDPMPPAETIGCLSAVADRRLRPRDRALLESLERQIAPVVRARRLATELRRSRDRLVQAQQEERRRLRRDLHDGLGATLAALTFKVDTARNVLAGDPAAEPLLLEIRDRLRHTVDDVRRLIDGLRPPHLDELGLVGALTRLAGELSGQTQISIRVCDGPHTSSPTEVAAYRIAQEALTNVVRHAGARTCEVVLAYRDVELELSVSDDGNGEPAARDGNGLATMRERAEEVGGTLAVASRPGLGTVVTAVLPRG</sequence>
<reference evidence="13 14" key="1">
    <citation type="journal article" date="2019" name="Int. J. Syst. Evol. Microbiol.">
        <title>The Global Catalogue of Microorganisms (GCM) 10K type strain sequencing project: providing services to taxonomists for standard genome sequencing and annotation.</title>
        <authorList>
            <consortium name="The Broad Institute Genomics Platform"/>
            <consortium name="The Broad Institute Genome Sequencing Center for Infectious Disease"/>
            <person name="Wu L."/>
            <person name="Ma J."/>
        </authorList>
    </citation>
    <scope>NUCLEOTIDE SEQUENCE [LARGE SCALE GENOMIC DNA]</scope>
    <source>
        <strain evidence="13 14">JCM 13250</strain>
    </source>
</reference>
<evidence type="ECO:0000313" key="14">
    <source>
        <dbReference type="Proteomes" id="UP001500218"/>
    </source>
</evidence>
<evidence type="ECO:0000256" key="4">
    <source>
        <dbReference type="ARBA" id="ARBA00022679"/>
    </source>
</evidence>
<dbReference type="EMBL" id="BAAALT010000001">
    <property type="protein sequence ID" value="GAA1782173.1"/>
    <property type="molecule type" value="Genomic_DNA"/>
</dbReference>
<evidence type="ECO:0000313" key="13">
    <source>
        <dbReference type="EMBL" id="GAA1782173.1"/>
    </source>
</evidence>
<dbReference type="Proteomes" id="UP001500218">
    <property type="component" value="Unassembled WGS sequence"/>
</dbReference>
<feature type="transmembrane region" description="Helical" evidence="9">
    <location>
        <begin position="305"/>
        <end position="322"/>
    </location>
</feature>
<feature type="transmembrane region" description="Helical" evidence="9">
    <location>
        <begin position="136"/>
        <end position="159"/>
    </location>
</feature>
<evidence type="ECO:0000256" key="9">
    <source>
        <dbReference type="SAM" id="Phobius"/>
    </source>
</evidence>
<keyword evidence="14" id="KW-1185">Reference proteome</keyword>
<evidence type="ECO:0000256" key="3">
    <source>
        <dbReference type="ARBA" id="ARBA00022553"/>
    </source>
</evidence>
<protein>
    <recommendedName>
        <fullName evidence="2">histidine kinase</fullName>
        <ecNumber evidence="2">2.7.13.3</ecNumber>
    </recommendedName>
</protein>
<feature type="transmembrane region" description="Helical" evidence="9">
    <location>
        <begin position="216"/>
        <end position="236"/>
    </location>
</feature>
<keyword evidence="3" id="KW-0597">Phosphoprotein</keyword>
<feature type="transmembrane region" description="Helical" evidence="9">
    <location>
        <begin position="97"/>
        <end position="124"/>
    </location>
</feature>
<dbReference type="InterPro" id="IPR050482">
    <property type="entry name" value="Sensor_HK_TwoCompSys"/>
</dbReference>
<dbReference type="PANTHER" id="PTHR24421">
    <property type="entry name" value="NITRATE/NITRITE SENSOR PROTEIN NARX-RELATED"/>
    <property type="match status" value="1"/>
</dbReference>
<evidence type="ECO:0000256" key="6">
    <source>
        <dbReference type="ARBA" id="ARBA00022777"/>
    </source>
</evidence>
<dbReference type="PANTHER" id="PTHR24421:SF10">
    <property type="entry name" value="NITRATE_NITRITE SENSOR PROTEIN NARQ"/>
    <property type="match status" value="1"/>
</dbReference>
<comment type="caution">
    <text evidence="13">The sequence shown here is derived from an EMBL/GenBank/DDBJ whole genome shotgun (WGS) entry which is preliminary data.</text>
</comment>
<evidence type="ECO:0000256" key="1">
    <source>
        <dbReference type="ARBA" id="ARBA00000085"/>
    </source>
</evidence>
<keyword evidence="6" id="KW-0418">Kinase</keyword>
<dbReference type="Gene3D" id="3.30.565.10">
    <property type="entry name" value="Histidine kinase-like ATPase, C-terminal domain"/>
    <property type="match status" value="1"/>
</dbReference>
<comment type="catalytic activity">
    <reaction evidence="1">
        <text>ATP + protein L-histidine = ADP + protein N-phospho-L-histidine.</text>
        <dbReference type="EC" id="2.7.13.3"/>
    </reaction>
</comment>
<proteinExistence type="predicted"/>
<organism evidence="13 14">
    <name type="scientific">Luedemannella flava</name>
    <dbReference type="NCBI Taxonomy" id="349316"/>
    <lineage>
        <taxon>Bacteria</taxon>
        <taxon>Bacillati</taxon>
        <taxon>Actinomycetota</taxon>
        <taxon>Actinomycetes</taxon>
        <taxon>Micromonosporales</taxon>
        <taxon>Micromonosporaceae</taxon>
        <taxon>Luedemannella</taxon>
    </lineage>
</organism>
<name>A0ABN2LAX3_9ACTN</name>
<keyword evidence="9" id="KW-0812">Transmembrane</keyword>
<evidence type="ECO:0000256" key="10">
    <source>
        <dbReference type="SAM" id="SignalP"/>
    </source>
</evidence>
<dbReference type="InterPro" id="IPR011712">
    <property type="entry name" value="Sig_transdc_His_kin_sub3_dim/P"/>
</dbReference>
<evidence type="ECO:0000256" key="7">
    <source>
        <dbReference type="ARBA" id="ARBA00022840"/>
    </source>
</evidence>
<dbReference type="Pfam" id="PF07730">
    <property type="entry name" value="HisKA_3"/>
    <property type="match status" value="1"/>
</dbReference>
<dbReference type="Gene3D" id="1.20.5.1930">
    <property type="match status" value="1"/>
</dbReference>
<evidence type="ECO:0000259" key="12">
    <source>
        <dbReference type="Pfam" id="PF07730"/>
    </source>
</evidence>
<keyword evidence="5" id="KW-0547">Nucleotide-binding</keyword>
<evidence type="ECO:0000256" key="8">
    <source>
        <dbReference type="ARBA" id="ARBA00023012"/>
    </source>
</evidence>
<feature type="domain" description="Histidine kinase/HSP90-like ATPase" evidence="11">
    <location>
        <begin position="560"/>
        <end position="645"/>
    </location>
</feature>
<keyword evidence="10" id="KW-0732">Signal</keyword>
<keyword evidence="4" id="KW-0808">Transferase</keyword>